<feature type="domain" description="Pirin N-terminal" evidence="4">
    <location>
        <begin position="14"/>
        <end position="118"/>
    </location>
</feature>
<gene>
    <name evidence="6" type="ORF">GTQ45_15280</name>
</gene>
<keyword evidence="2" id="KW-0479">Metal-binding</keyword>
<dbReference type="Proteomes" id="UP000470384">
    <property type="component" value="Unassembled WGS sequence"/>
</dbReference>
<dbReference type="Pfam" id="PF02678">
    <property type="entry name" value="Pirin"/>
    <property type="match status" value="1"/>
</dbReference>
<dbReference type="CDD" id="cd02910">
    <property type="entry name" value="cupin_Yhhw_N"/>
    <property type="match status" value="1"/>
</dbReference>
<evidence type="ECO:0000256" key="3">
    <source>
        <dbReference type="RuleBase" id="RU003457"/>
    </source>
</evidence>
<keyword evidence="7" id="KW-1185">Reference proteome</keyword>
<dbReference type="PANTHER" id="PTHR43212:SF3">
    <property type="entry name" value="QUERCETIN 2,3-DIOXYGENASE"/>
    <property type="match status" value="1"/>
</dbReference>
<dbReference type="InterPro" id="IPR011051">
    <property type="entry name" value="RmlC_Cupin_sf"/>
</dbReference>
<protein>
    <recommendedName>
        <fullName evidence="8">Pirin family protein</fullName>
    </recommendedName>
</protein>
<dbReference type="PIRSF" id="PIRSF006232">
    <property type="entry name" value="Pirin"/>
    <property type="match status" value="1"/>
</dbReference>
<evidence type="ECO:0000256" key="2">
    <source>
        <dbReference type="PIRSR" id="PIRSR006232-1"/>
    </source>
</evidence>
<dbReference type="InterPro" id="IPR003829">
    <property type="entry name" value="Pirin_N_dom"/>
</dbReference>
<comment type="similarity">
    <text evidence="1 3">Belongs to the pirin family.</text>
</comment>
<dbReference type="InterPro" id="IPR041602">
    <property type="entry name" value="Quercetinase_C"/>
</dbReference>
<dbReference type="InterPro" id="IPR012093">
    <property type="entry name" value="Pirin"/>
</dbReference>
<comment type="cofactor">
    <cofactor evidence="2">
        <name>Fe cation</name>
        <dbReference type="ChEBI" id="CHEBI:24875"/>
    </cofactor>
    <text evidence="2">Binds 1 Fe cation per subunit.</text>
</comment>
<dbReference type="GO" id="GO:0046872">
    <property type="term" value="F:metal ion binding"/>
    <property type="evidence" value="ECO:0007669"/>
    <property type="project" value="UniProtKB-KW"/>
</dbReference>
<dbReference type="SUPFAM" id="SSF51182">
    <property type="entry name" value="RmlC-like cupins"/>
    <property type="match status" value="1"/>
</dbReference>
<comment type="caution">
    <text evidence="6">The sequence shown here is derived from an EMBL/GenBank/DDBJ whole genome shotgun (WGS) entry which is preliminary data.</text>
</comment>
<feature type="binding site" evidence="2">
    <location>
        <position position="57"/>
    </location>
    <ligand>
        <name>Fe cation</name>
        <dbReference type="ChEBI" id="CHEBI:24875"/>
    </ligand>
</feature>
<dbReference type="RefSeq" id="WP_160589057.1">
    <property type="nucleotide sequence ID" value="NZ_BMHN01000001.1"/>
</dbReference>
<keyword evidence="2" id="KW-0408">Iron</keyword>
<dbReference type="OrthoDB" id="9780903at2"/>
<evidence type="ECO:0000313" key="7">
    <source>
        <dbReference type="Proteomes" id="UP000470384"/>
    </source>
</evidence>
<dbReference type="Pfam" id="PF17954">
    <property type="entry name" value="Pirin_C_2"/>
    <property type="match status" value="1"/>
</dbReference>
<feature type="binding site" evidence="2">
    <location>
        <position position="101"/>
    </location>
    <ligand>
        <name>Fe cation</name>
        <dbReference type="ChEBI" id="CHEBI:24875"/>
    </ligand>
</feature>
<feature type="binding site" evidence="2">
    <location>
        <position position="59"/>
    </location>
    <ligand>
        <name>Fe cation</name>
        <dbReference type="ChEBI" id="CHEBI:24875"/>
    </ligand>
</feature>
<evidence type="ECO:0008006" key="8">
    <source>
        <dbReference type="Google" id="ProtNLM"/>
    </source>
</evidence>
<dbReference type="InterPro" id="IPR014710">
    <property type="entry name" value="RmlC-like_jellyroll"/>
</dbReference>
<dbReference type="GeneID" id="300653886"/>
<dbReference type="Gene3D" id="2.60.120.10">
    <property type="entry name" value="Jelly Rolls"/>
    <property type="match status" value="2"/>
</dbReference>
<dbReference type="AlphaFoldDB" id="A0A845QFI3"/>
<accession>A0A845QFI3</accession>
<name>A0A845QFI3_9HYPH</name>
<reference evidence="6 7" key="1">
    <citation type="journal article" date="2016" name="Int. J. Syst. Evol. Microbiol.">
        <title>Pyruvatibacter mobilis gen. nov., sp. nov., a marine bacterium from the culture broth of Picochlorum sp. 122.</title>
        <authorList>
            <person name="Wang G."/>
            <person name="Tang M."/>
            <person name="Wu H."/>
            <person name="Dai S."/>
            <person name="Li T."/>
            <person name="Chen C."/>
            <person name="He H."/>
            <person name="Fan J."/>
            <person name="Xiang W."/>
            <person name="Li X."/>
        </authorList>
    </citation>
    <scope>NUCLEOTIDE SEQUENCE [LARGE SCALE GENOMIC DNA]</scope>
    <source>
        <strain evidence="6 7">GYP-11</strain>
    </source>
</reference>
<dbReference type="PANTHER" id="PTHR43212">
    <property type="entry name" value="QUERCETIN 2,3-DIOXYGENASE"/>
    <property type="match status" value="1"/>
</dbReference>
<organism evidence="6 7">
    <name type="scientific">Pyruvatibacter mobilis</name>
    <dbReference type="NCBI Taxonomy" id="1712261"/>
    <lineage>
        <taxon>Bacteria</taxon>
        <taxon>Pseudomonadati</taxon>
        <taxon>Pseudomonadota</taxon>
        <taxon>Alphaproteobacteria</taxon>
        <taxon>Hyphomicrobiales</taxon>
        <taxon>Parvibaculaceae</taxon>
        <taxon>Pyruvatibacter</taxon>
    </lineage>
</organism>
<sequence>MVDIRHFDDHPHTRLPWLDAYHHFNFGPHRHVGRNGWGSLLVWNDDTIDPHTGFDMHGHRDMEIITYVREGAISHQDHLGNEGRTEAGDVQVMSAGKGIMHAEHNREEAHTRIFQIWIAPEKPGGTPRWDQAAFPRDDRSGQLVALASGQGHDTALPIRADAAVFGATLAPGQTVTHSLGEGRYAYLVPASGAVTVNGDVVPARAGAAIRDVAEITITAADGEAAEILLADVPA</sequence>
<evidence type="ECO:0000259" key="4">
    <source>
        <dbReference type="Pfam" id="PF02678"/>
    </source>
</evidence>
<proteinExistence type="inferred from homology"/>
<dbReference type="EMBL" id="WXYQ01000015">
    <property type="protein sequence ID" value="NBG97099.1"/>
    <property type="molecule type" value="Genomic_DNA"/>
</dbReference>
<evidence type="ECO:0000313" key="6">
    <source>
        <dbReference type="EMBL" id="NBG97099.1"/>
    </source>
</evidence>
<feature type="domain" description="Quercetin 2,3-dioxygenase C-terminal cupin" evidence="5">
    <location>
        <begin position="146"/>
        <end position="232"/>
    </location>
</feature>
<feature type="binding site" evidence="2">
    <location>
        <position position="103"/>
    </location>
    <ligand>
        <name>Fe cation</name>
        <dbReference type="ChEBI" id="CHEBI:24875"/>
    </ligand>
</feature>
<evidence type="ECO:0000256" key="1">
    <source>
        <dbReference type="ARBA" id="ARBA00008416"/>
    </source>
</evidence>
<evidence type="ECO:0000259" key="5">
    <source>
        <dbReference type="Pfam" id="PF17954"/>
    </source>
</evidence>